<dbReference type="Gene3D" id="2.160.10.10">
    <property type="entry name" value="Hexapeptide repeat proteins"/>
    <property type="match status" value="1"/>
</dbReference>
<sequence>MAARALYTVGFWIRETGQALDRAGCRLQGNYIFREEVARHKPLMNLFDKKPSVAEDAFVAPSASLVGDVQVGSKSSIWYGCVLRGDANSIRIGSETNIQDHSLVTVGGSRFSGGNAPTIIGNKVTIGHSAVIHACTVEDGAFVGMGATLLDGVVVEKGAFVAAGALVTEKTRIPAGQIWAGNPAKFLRNLKDDEGAFIPKSAENYSEVAAAHADANAKRFHELTTVQEVKTEEVKTEEKCPELTPQASQ</sequence>
<evidence type="ECO:0000313" key="4">
    <source>
        <dbReference type="Proteomes" id="UP000822688"/>
    </source>
</evidence>
<evidence type="ECO:0000313" key="3">
    <source>
        <dbReference type="EMBL" id="KAG0578693.1"/>
    </source>
</evidence>
<accession>A0A8T0I8E2</accession>
<evidence type="ECO:0000256" key="1">
    <source>
        <dbReference type="ARBA" id="ARBA00023595"/>
    </source>
</evidence>
<protein>
    <submittedName>
        <fullName evidence="3">Uncharacterized protein</fullName>
    </submittedName>
</protein>
<comment type="caution">
    <text evidence="3">The sequence shown here is derived from an EMBL/GenBank/DDBJ whole genome shotgun (WGS) entry which is preliminary data.</text>
</comment>
<dbReference type="AlphaFoldDB" id="A0A8T0I8E2"/>
<dbReference type="InterPro" id="IPR011004">
    <property type="entry name" value="Trimer_LpxA-like_sf"/>
</dbReference>
<dbReference type="SUPFAM" id="SSF51161">
    <property type="entry name" value="Trimeric LpxA-like enzymes"/>
    <property type="match status" value="1"/>
</dbReference>
<organism evidence="3 4">
    <name type="scientific">Ceratodon purpureus</name>
    <name type="common">Fire moss</name>
    <name type="synonym">Dicranum purpureum</name>
    <dbReference type="NCBI Taxonomy" id="3225"/>
    <lineage>
        <taxon>Eukaryota</taxon>
        <taxon>Viridiplantae</taxon>
        <taxon>Streptophyta</taxon>
        <taxon>Embryophyta</taxon>
        <taxon>Bryophyta</taxon>
        <taxon>Bryophytina</taxon>
        <taxon>Bryopsida</taxon>
        <taxon>Dicranidae</taxon>
        <taxon>Pseudoditrichales</taxon>
        <taxon>Ditrichaceae</taxon>
        <taxon>Ceratodon</taxon>
    </lineage>
</organism>
<dbReference type="EMBL" id="CM026424">
    <property type="protein sequence ID" value="KAG0578693.1"/>
    <property type="molecule type" value="Genomic_DNA"/>
</dbReference>
<reference evidence="3" key="1">
    <citation type="submission" date="2020-06" db="EMBL/GenBank/DDBJ databases">
        <title>WGS assembly of Ceratodon purpureus strain R40.</title>
        <authorList>
            <person name="Carey S.B."/>
            <person name="Jenkins J."/>
            <person name="Shu S."/>
            <person name="Lovell J.T."/>
            <person name="Sreedasyam A."/>
            <person name="Maumus F."/>
            <person name="Tiley G.P."/>
            <person name="Fernandez-Pozo N."/>
            <person name="Barry K."/>
            <person name="Chen C."/>
            <person name="Wang M."/>
            <person name="Lipzen A."/>
            <person name="Daum C."/>
            <person name="Saski C.A."/>
            <person name="Payton A.C."/>
            <person name="Mcbreen J.C."/>
            <person name="Conrad R.E."/>
            <person name="Kollar L.M."/>
            <person name="Olsson S."/>
            <person name="Huttunen S."/>
            <person name="Landis J.B."/>
            <person name="Wickett N.J."/>
            <person name="Johnson M.G."/>
            <person name="Rensing S.A."/>
            <person name="Grimwood J."/>
            <person name="Schmutz J."/>
            <person name="Mcdaniel S.F."/>
        </authorList>
    </citation>
    <scope>NUCLEOTIDE SEQUENCE</scope>
    <source>
        <strain evidence="3">R40</strain>
    </source>
</reference>
<comment type="subcellular location">
    <subcellularLocation>
        <location evidence="2">Mitochondrion membrane</location>
        <topology evidence="2">Peripheral membrane protein</topology>
        <orientation evidence="2">Matrix side</orientation>
    </subcellularLocation>
</comment>
<evidence type="ECO:0000256" key="2">
    <source>
        <dbReference type="ARBA" id="ARBA00034694"/>
    </source>
</evidence>
<dbReference type="Proteomes" id="UP000822688">
    <property type="component" value="Chromosome 4"/>
</dbReference>
<name>A0A8T0I8E2_CERPU</name>
<dbReference type="PANTHER" id="PTHR13061">
    <property type="entry name" value="DYNACTIN SUBUNIT P25"/>
    <property type="match status" value="1"/>
</dbReference>
<keyword evidence="4" id="KW-1185">Reference proteome</keyword>
<comment type="similarity">
    <text evidence="1">Belongs to the gamma-class carbonic anhydrase family.</text>
</comment>
<dbReference type="GO" id="GO:0031966">
    <property type="term" value="C:mitochondrial membrane"/>
    <property type="evidence" value="ECO:0007669"/>
    <property type="project" value="UniProtKB-SubCell"/>
</dbReference>
<dbReference type="PANTHER" id="PTHR13061:SF50">
    <property type="entry name" value="GAMMA CARBONIC ANHYDRASE 1, MITOCHONDRIAL"/>
    <property type="match status" value="1"/>
</dbReference>
<dbReference type="OrthoDB" id="25818at2759"/>
<dbReference type="CDD" id="cd04645">
    <property type="entry name" value="LbH_gamma_CA_like"/>
    <property type="match status" value="1"/>
</dbReference>
<dbReference type="InterPro" id="IPR047324">
    <property type="entry name" value="LbH_gamma_CA-like"/>
</dbReference>
<proteinExistence type="inferred from homology"/>
<dbReference type="InterPro" id="IPR050484">
    <property type="entry name" value="Transf_Hexapept/Carb_Anhydrase"/>
</dbReference>
<gene>
    <name evidence="3" type="ORF">KC19_4G042800</name>
</gene>